<evidence type="ECO:0000256" key="1">
    <source>
        <dbReference type="ARBA" id="ARBA00004377"/>
    </source>
</evidence>
<keyword evidence="6 11" id="KW-0812">Transmembrane</keyword>
<comment type="caution">
    <text evidence="13">The sequence shown here is derived from an EMBL/GenBank/DDBJ whole genome shotgun (WGS) entry which is preliminary data.</text>
</comment>
<evidence type="ECO:0000313" key="13">
    <source>
        <dbReference type="EMBL" id="MFC0594305.1"/>
    </source>
</evidence>
<evidence type="ECO:0000256" key="6">
    <source>
        <dbReference type="ARBA" id="ARBA00022692"/>
    </source>
</evidence>
<feature type="domain" description="General secretion pathway GspH" evidence="12">
    <location>
        <begin position="50"/>
        <end position="175"/>
    </location>
</feature>
<name>A0ABV6PWS7_9BURK</name>
<comment type="similarity">
    <text evidence="9">Belongs to the GSP H family.</text>
</comment>
<comment type="subcellular location">
    <subcellularLocation>
        <location evidence="1">Cell inner membrane</location>
        <topology evidence="1">Single-pass membrane protein</topology>
    </subcellularLocation>
</comment>
<evidence type="ECO:0000256" key="10">
    <source>
        <dbReference type="ARBA" id="ARBA00030775"/>
    </source>
</evidence>
<keyword evidence="4" id="KW-0488">Methylation</keyword>
<organism evidence="13 14">
    <name type="scientific">Ottowia pentelensis</name>
    <dbReference type="NCBI Taxonomy" id="511108"/>
    <lineage>
        <taxon>Bacteria</taxon>
        <taxon>Pseudomonadati</taxon>
        <taxon>Pseudomonadota</taxon>
        <taxon>Betaproteobacteria</taxon>
        <taxon>Burkholderiales</taxon>
        <taxon>Comamonadaceae</taxon>
        <taxon>Ottowia</taxon>
    </lineage>
</organism>
<evidence type="ECO:0000256" key="8">
    <source>
        <dbReference type="ARBA" id="ARBA00023136"/>
    </source>
</evidence>
<dbReference type="SUPFAM" id="SSF54523">
    <property type="entry name" value="Pili subunits"/>
    <property type="match status" value="1"/>
</dbReference>
<dbReference type="NCBIfam" id="TIGR02532">
    <property type="entry name" value="IV_pilin_GFxxxE"/>
    <property type="match status" value="1"/>
</dbReference>
<dbReference type="Proteomes" id="UP001589834">
    <property type="component" value="Unassembled WGS sequence"/>
</dbReference>
<evidence type="ECO:0000256" key="5">
    <source>
        <dbReference type="ARBA" id="ARBA00022519"/>
    </source>
</evidence>
<keyword evidence="3" id="KW-1003">Cell membrane</keyword>
<gene>
    <name evidence="13" type="ORF">ACFFGG_17290</name>
</gene>
<evidence type="ECO:0000313" key="14">
    <source>
        <dbReference type="Proteomes" id="UP001589834"/>
    </source>
</evidence>
<keyword evidence="7 11" id="KW-1133">Transmembrane helix</keyword>
<dbReference type="Pfam" id="PF07963">
    <property type="entry name" value="N_methyl"/>
    <property type="match status" value="1"/>
</dbReference>
<evidence type="ECO:0000259" key="12">
    <source>
        <dbReference type="Pfam" id="PF12019"/>
    </source>
</evidence>
<dbReference type="Gene3D" id="3.55.40.10">
    <property type="entry name" value="minor pseudopilin epsh domain"/>
    <property type="match status" value="1"/>
</dbReference>
<evidence type="ECO:0000256" key="7">
    <source>
        <dbReference type="ARBA" id="ARBA00022989"/>
    </source>
</evidence>
<dbReference type="InterPro" id="IPR012902">
    <property type="entry name" value="N_methyl_site"/>
</dbReference>
<dbReference type="InterPro" id="IPR045584">
    <property type="entry name" value="Pilin-like"/>
</dbReference>
<accession>A0ABV6PWS7</accession>
<evidence type="ECO:0000256" key="4">
    <source>
        <dbReference type="ARBA" id="ARBA00022481"/>
    </source>
</evidence>
<reference evidence="13 14" key="1">
    <citation type="submission" date="2024-09" db="EMBL/GenBank/DDBJ databases">
        <authorList>
            <person name="Sun Q."/>
            <person name="Mori K."/>
        </authorList>
    </citation>
    <scope>NUCLEOTIDE SEQUENCE [LARGE SCALE GENOMIC DNA]</scope>
    <source>
        <strain evidence="13 14">NCAIM B.02336</strain>
    </source>
</reference>
<sequence length="194" mass="20460">MLAMKKPHRLHLGFTLIELMTAIAVLAVLAMVAVPSFVEFQRNSALTSSTNTLLASINAARGEALKRGAFAMVIPKDGADWNTGWIVFVDKDLSTDYDSSKDEIVLEQPAPPSFITISGNGTAAGGSPYILYDGSGYAKTKSGGFGALALSMVRNDVASGQTNAQTRRIIVAATGRTRSCRPDQATDCTASATQ</sequence>
<proteinExistence type="inferred from homology"/>
<dbReference type="Pfam" id="PF12019">
    <property type="entry name" value="GspH"/>
    <property type="match status" value="1"/>
</dbReference>
<dbReference type="InterPro" id="IPR022346">
    <property type="entry name" value="T2SS_GspH"/>
</dbReference>
<evidence type="ECO:0000256" key="3">
    <source>
        <dbReference type="ARBA" id="ARBA00022475"/>
    </source>
</evidence>
<protein>
    <recommendedName>
        <fullName evidence="2">Type II secretion system protein H</fullName>
    </recommendedName>
    <alternativeName>
        <fullName evidence="10">General secretion pathway protein H</fullName>
    </alternativeName>
</protein>
<evidence type="ECO:0000256" key="11">
    <source>
        <dbReference type="SAM" id="Phobius"/>
    </source>
</evidence>
<dbReference type="EMBL" id="JBHLTN010000043">
    <property type="protein sequence ID" value="MFC0594305.1"/>
    <property type="molecule type" value="Genomic_DNA"/>
</dbReference>
<keyword evidence="5" id="KW-0997">Cell inner membrane</keyword>
<evidence type="ECO:0000256" key="2">
    <source>
        <dbReference type="ARBA" id="ARBA00021549"/>
    </source>
</evidence>
<keyword evidence="14" id="KW-1185">Reference proteome</keyword>
<keyword evidence="8 11" id="KW-0472">Membrane</keyword>
<feature type="transmembrane region" description="Helical" evidence="11">
    <location>
        <begin position="12"/>
        <end position="38"/>
    </location>
</feature>
<evidence type="ECO:0000256" key="9">
    <source>
        <dbReference type="ARBA" id="ARBA00025772"/>
    </source>
</evidence>